<dbReference type="AlphaFoldDB" id="A0A226MC76"/>
<comment type="caution">
    <text evidence="7">The sequence shown here is derived from an EMBL/GenBank/DDBJ whole genome shotgun (WGS) entry which is preliminary data.</text>
</comment>
<feature type="transmembrane region" description="Helical" evidence="5">
    <location>
        <begin position="251"/>
        <end position="275"/>
    </location>
</feature>
<keyword evidence="2 5" id="KW-0812">Transmembrane</keyword>
<evidence type="ECO:0000256" key="3">
    <source>
        <dbReference type="ARBA" id="ARBA00022989"/>
    </source>
</evidence>
<dbReference type="GO" id="GO:0015106">
    <property type="term" value="F:bicarbonate transmembrane transporter activity"/>
    <property type="evidence" value="ECO:0007669"/>
    <property type="project" value="TreeGrafter"/>
</dbReference>
<dbReference type="STRING" id="9009.A0A226MC76"/>
<feature type="transmembrane region" description="Helical" evidence="5">
    <location>
        <begin position="16"/>
        <end position="39"/>
    </location>
</feature>
<dbReference type="GO" id="GO:0051453">
    <property type="term" value="P:regulation of intracellular pH"/>
    <property type="evidence" value="ECO:0007669"/>
    <property type="project" value="TreeGrafter"/>
</dbReference>
<dbReference type="Pfam" id="PF00955">
    <property type="entry name" value="HCO3_cotransp"/>
    <property type="match status" value="1"/>
</dbReference>
<dbReference type="GO" id="GO:0005452">
    <property type="term" value="F:solute:inorganic anion antiporter activity"/>
    <property type="evidence" value="ECO:0007669"/>
    <property type="project" value="InterPro"/>
</dbReference>
<dbReference type="GO" id="GO:0016323">
    <property type="term" value="C:basolateral plasma membrane"/>
    <property type="evidence" value="ECO:0007669"/>
    <property type="project" value="TreeGrafter"/>
</dbReference>
<dbReference type="GO" id="GO:0006820">
    <property type="term" value="P:monoatomic anion transport"/>
    <property type="evidence" value="ECO:0007669"/>
    <property type="project" value="InterPro"/>
</dbReference>
<keyword evidence="3 5" id="KW-1133">Transmembrane helix</keyword>
<dbReference type="InterPro" id="IPR003020">
    <property type="entry name" value="HCO3_transpt_euk"/>
</dbReference>
<dbReference type="PANTHER" id="PTHR11453:SF12">
    <property type="entry name" value="BAND 3 ANION TRANSPORT PROTEIN"/>
    <property type="match status" value="1"/>
</dbReference>
<feature type="non-terminal residue" evidence="7">
    <location>
        <position position="1"/>
    </location>
</feature>
<keyword evidence="8" id="KW-1185">Reference proteome</keyword>
<gene>
    <name evidence="7" type="ORF">ASZ78_007072</name>
</gene>
<feature type="transmembrane region" description="Helical" evidence="5">
    <location>
        <begin position="165"/>
        <end position="189"/>
    </location>
</feature>
<evidence type="ECO:0000313" key="8">
    <source>
        <dbReference type="Proteomes" id="UP000198323"/>
    </source>
</evidence>
<evidence type="ECO:0000256" key="5">
    <source>
        <dbReference type="SAM" id="Phobius"/>
    </source>
</evidence>
<dbReference type="PRINTS" id="PR01231">
    <property type="entry name" value="HCO3TRNSPORT"/>
</dbReference>
<keyword evidence="4 5" id="KW-0472">Membrane</keyword>
<evidence type="ECO:0000313" key="7">
    <source>
        <dbReference type="EMBL" id="OXB52841.1"/>
    </source>
</evidence>
<dbReference type="PROSITE" id="PS00220">
    <property type="entry name" value="ANION_EXCHANGER_2"/>
    <property type="match status" value="1"/>
</dbReference>
<dbReference type="EMBL" id="MCFN01001857">
    <property type="protein sequence ID" value="OXB52841.1"/>
    <property type="molecule type" value="Genomic_DNA"/>
</dbReference>
<evidence type="ECO:0000256" key="1">
    <source>
        <dbReference type="ARBA" id="ARBA00004141"/>
    </source>
</evidence>
<dbReference type="InterPro" id="IPR018241">
    <property type="entry name" value="Anion_exchange_CS"/>
</dbReference>
<evidence type="ECO:0000256" key="2">
    <source>
        <dbReference type="ARBA" id="ARBA00022692"/>
    </source>
</evidence>
<feature type="transmembrane region" description="Helical" evidence="5">
    <location>
        <begin position="124"/>
        <end position="145"/>
    </location>
</feature>
<evidence type="ECO:0000256" key="4">
    <source>
        <dbReference type="ARBA" id="ARBA00023136"/>
    </source>
</evidence>
<dbReference type="Proteomes" id="UP000198323">
    <property type="component" value="Unassembled WGS sequence"/>
</dbReference>
<proteinExistence type="predicted"/>
<feature type="domain" description="Bicarbonate transporter-like transmembrane" evidence="6">
    <location>
        <begin position="65"/>
        <end position="352"/>
    </location>
</feature>
<accession>A0A226MC76</accession>
<reference evidence="7 8" key="1">
    <citation type="submission" date="2016-07" db="EMBL/GenBank/DDBJ databases">
        <title>Disparate Historic Effective Population Sizes Predicted by Modern Levels of Genome Diversity for the Scaled Quail (Callipepla squamata) and the Northern Bobwhite (Colinus virginianus): Inferences from First and Second Generation Draft Genome Assemblies for Sympatric New World Quail.</title>
        <authorList>
            <person name="Oldeschulte D.L."/>
            <person name="Halley Y.A."/>
            <person name="Bhattarai E.K."/>
            <person name="Brashear W.A."/>
            <person name="Hill J."/>
            <person name="Metz R.P."/>
            <person name="Johnson C.D."/>
            <person name="Rollins D."/>
            <person name="Peterson M.J."/>
            <person name="Bickhart D.M."/>
            <person name="Decker J.E."/>
            <person name="Seabury C.M."/>
        </authorList>
    </citation>
    <scope>NUCLEOTIDE SEQUENCE [LARGE SCALE GENOMIC DNA]</scope>
    <source>
        <strain evidence="7 8">Texas</strain>
        <tissue evidence="7">Leg muscle</tissue>
    </source>
</reference>
<feature type="transmembrane region" description="Helical" evidence="5">
    <location>
        <begin position="46"/>
        <end position="64"/>
    </location>
</feature>
<sequence length="381" mass="42826">FCEGQGLEYIVGRVWIGFWLILLALLVVAWEGSVLVRFLSRYTQEIFSFLISLIFIYETFVKLVTIRRLIGDFGVPISIFVMALADFFIKDTYTQKLKVPRGLEVTNATARGWFIHPMGNTAPFPIWMMFASAVPALLVFILIFLETQITTLIVSKPERKLVKGSGFHLDLLLIVAMGGLAALFGMPWLSATTVRTITHANALTVMSKSSAPGDKSQILEVKEQRISGLLVAVLIGVSILMEPILKYIPLAVLFGIFLYMGVTSLFGIQLFDRILLLLMPPKYHPKEPYVTRVKTWRMHIFTLTQILMLVLLWGVKASPASLALPFILILTVPLRRLLLPRIFSDIELKCYDCHLHPPHPQLQCYPIPPPISIPIAACPHS</sequence>
<dbReference type="InterPro" id="IPR011531">
    <property type="entry name" value="HCO3_transpt-like_TM_dom"/>
</dbReference>
<protein>
    <recommendedName>
        <fullName evidence="6">Bicarbonate transporter-like transmembrane domain-containing protein</fullName>
    </recommendedName>
</protein>
<feature type="transmembrane region" description="Helical" evidence="5">
    <location>
        <begin position="226"/>
        <end position="245"/>
    </location>
</feature>
<evidence type="ECO:0000259" key="6">
    <source>
        <dbReference type="Pfam" id="PF00955"/>
    </source>
</evidence>
<name>A0A226MC76_CALSU</name>
<dbReference type="PANTHER" id="PTHR11453">
    <property type="entry name" value="ANION EXCHANGE PROTEIN"/>
    <property type="match status" value="1"/>
</dbReference>
<organism evidence="7 8">
    <name type="scientific">Callipepla squamata</name>
    <name type="common">Scaled quail</name>
    <dbReference type="NCBI Taxonomy" id="9009"/>
    <lineage>
        <taxon>Eukaryota</taxon>
        <taxon>Metazoa</taxon>
        <taxon>Chordata</taxon>
        <taxon>Craniata</taxon>
        <taxon>Vertebrata</taxon>
        <taxon>Euteleostomi</taxon>
        <taxon>Archelosauria</taxon>
        <taxon>Archosauria</taxon>
        <taxon>Dinosauria</taxon>
        <taxon>Saurischia</taxon>
        <taxon>Theropoda</taxon>
        <taxon>Coelurosauria</taxon>
        <taxon>Aves</taxon>
        <taxon>Neognathae</taxon>
        <taxon>Galloanserae</taxon>
        <taxon>Galliformes</taxon>
        <taxon>Odontophoridae</taxon>
        <taxon>Callipepla</taxon>
    </lineage>
</organism>
<comment type="subcellular location">
    <subcellularLocation>
        <location evidence="1">Membrane</location>
        <topology evidence="1">Multi-pass membrane protein</topology>
    </subcellularLocation>
</comment>
<dbReference type="OrthoDB" id="1735926at2759"/>
<feature type="transmembrane region" description="Helical" evidence="5">
    <location>
        <begin position="70"/>
        <end position="89"/>
    </location>
</feature>